<evidence type="ECO:0000256" key="2">
    <source>
        <dbReference type="ARBA" id="ARBA00022692"/>
    </source>
</evidence>
<name>A0A2P5A3P2_PARAD</name>
<feature type="transmembrane region" description="Helical" evidence="5">
    <location>
        <begin position="341"/>
        <end position="362"/>
    </location>
</feature>
<gene>
    <name evidence="7" type="ORF">PanWU01x14_372000</name>
</gene>
<evidence type="ECO:0000259" key="6">
    <source>
        <dbReference type="Pfam" id="PF12698"/>
    </source>
</evidence>
<dbReference type="GO" id="GO:0005319">
    <property type="term" value="F:lipid transporter activity"/>
    <property type="evidence" value="ECO:0007669"/>
    <property type="project" value="TreeGrafter"/>
</dbReference>
<reference evidence="8" key="1">
    <citation type="submission" date="2016-06" db="EMBL/GenBank/DDBJ databases">
        <title>Parallel loss of symbiosis genes in relatives of nitrogen-fixing non-legume Parasponia.</title>
        <authorList>
            <person name="Van Velzen R."/>
            <person name="Holmer R."/>
            <person name="Bu F."/>
            <person name="Rutten L."/>
            <person name="Van Zeijl A."/>
            <person name="Liu W."/>
            <person name="Santuari L."/>
            <person name="Cao Q."/>
            <person name="Sharma T."/>
            <person name="Shen D."/>
            <person name="Roswanjaya Y."/>
            <person name="Wardhani T."/>
            <person name="Kalhor M.S."/>
            <person name="Jansen J."/>
            <person name="Van den Hoogen J."/>
            <person name="Gungor B."/>
            <person name="Hartog M."/>
            <person name="Hontelez J."/>
            <person name="Verver J."/>
            <person name="Yang W.-C."/>
            <person name="Schijlen E."/>
            <person name="Repin R."/>
            <person name="Schilthuizen M."/>
            <person name="Schranz E."/>
            <person name="Heidstra R."/>
            <person name="Miyata K."/>
            <person name="Fedorova E."/>
            <person name="Kohlen W."/>
            <person name="Bisseling T."/>
            <person name="Smit S."/>
            <person name="Geurts R."/>
        </authorList>
    </citation>
    <scope>NUCLEOTIDE SEQUENCE [LARGE SCALE GENOMIC DNA]</scope>
    <source>
        <strain evidence="8">cv. WU1-14</strain>
    </source>
</reference>
<keyword evidence="8" id="KW-1185">Reference proteome</keyword>
<dbReference type="InterPro" id="IPR026082">
    <property type="entry name" value="ABCA"/>
</dbReference>
<evidence type="ECO:0000256" key="4">
    <source>
        <dbReference type="ARBA" id="ARBA00023136"/>
    </source>
</evidence>
<dbReference type="PANTHER" id="PTHR19229">
    <property type="entry name" value="ATP-BINDING CASSETTE TRANSPORTER SUBFAMILY A ABCA"/>
    <property type="match status" value="1"/>
</dbReference>
<dbReference type="PANTHER" id="PTHR19229:SF205">
    <property type="entry name" value="ABC TRANSPORTER A FAMILY MEMBER 1-RELATED"/>
    <property type="match status" value="1"/>
</dbReference>
<accession>A0A2P5A3P2</accession>
<dbReference type="EMBL" id="JXTB01001450">
    <property type="protein sequence ID" value="PON31166.1"/>
    <property type="molecule type" value="Genomic_DNA"/>
</dbReference>
<dbReference type="GO" id="GO:0140359">
    <property type="term" value="F:ABC-type transporter activity"/>
    <property type="evidence" value="ECO:0007669"/>
    <property type="project" value="InterPro"/>
</dbReference>
<feature type="domain" description="ABC-2 type transporter transmembrane" evidence="6">
    <location>
        <begin position="225"/>
        <end position="351"/>
    </location>
</feature>
<keyword evidence="4 5" id="KW-0472">Membrane</keyword>
<keyword evidence="3 5" id="KW-1133">Transmembrane helix</keyword>
<dbReference type="Pfam" id="PF12698">
    <property type="entry name" value="ABC2_membrane_3"/>
    <property type="match status" value="1"/>
</dbReference>
<feature type="transmembrane region" description="Helical" evidence="5">
    <location>
        <begin position="230"/>
        <end position="248"/>
    </location>
</feature>
<keyword evidence="2 5" id="KW-0812">Transmembrane</keyword>
<feature type="transmembrane region" description="Helical" evidence="5">
    <location>
        <begin position="31"/>
        <end position="49"/>
    </location>
</feature>
<feature type="transmembrane region" description="Helical" evidence="5">
    <location>
        <begin position="374"/>
        <end position="392"/>
    </location>
</feature>
<organism evidence="7 8">
    <name type="scientific">Parasponia andersonii</name>
    <name type="common">Sponia andersonii</name>
    <dbReference type="NCBI Taxonomy" id="3476"/>
    <lineage>
        <taxon>Eukaryota</taxon>
        <taxon>Viridiplantae</taxon>
        <taxon>Streptophyta</taxon>
        <taxon>Embryophyta</taxon>
        <taxon>Tracheophyta</taxon>
        <taxon>Spermatophyta</taxon>
        <taxon>Magnoliopsida</taxon>
        <taxon>eudicotyledons</taxon>
        <taxon>Gunneridae</taxon>
        <taxon>Pentapetalae</taxon>
        <taxon>rosids</taxon>
        <taxon>fabids</taxon>
        <taxon>Rosales</taxon>
        <taxon>Cannabaceae</taxon>
        <taxon>Parasponia</taxon>
    </lineage>
</organism>
<evidence type="ECO:0000256" key="5">
    <source>
        <dbReference type="SAM" id="Phobius"/>
    </source>
</evidence>
<dbReference type="OrthoDB" id="1152793at2759"/>
<evidence type="ECO:0000313" key="7">
    <source>
        <dbReference type="EMBL" id="PON31166.1"/>
    </source>
</evidence>
<protein>
    <submittedName>
        <fullName evidence="7">ABC transporter A, ABCA</fullName>
    </submittedName>
</protein>
<dbReference type="Proteomes" id="UP000237105">
    <property type="component" value="Unassembled WGS sequence"/>
</dbReference>
<dbReference type="STRING" id="3476.A0A2P5A3P2"/>
<feature type="transmembrane region" description="Helical" evidence="5">
    <location>
        <begin position="268"/>
        <end position="293"/>
    </location>
</feature>
<feature type="transmembrane region" description="Helical" evidence="5">
    <location>
        <begin position="305"/>
        <end position="329"/>
    </location>
</feature>
<evidence type="ECO:0000256" key="1">
    <source>
        <dbReference type="ARBA" id="ARBA00004141"/>
    </source>
</evidence>
<evidence type="ECO:0000256" key="3">
    <source>
        <dbReference type="ARBA" id="ARBA00022989"/>
    </source>
</evidence>
<dbReference type="GO" id="GO:0016020">
    <property type="term" value="C:membrane"/>
    <property type="evidence" value="ECO:0007669"/>
    <property type="project" value="UniProtKB-SubCell"/>
</dbReference>
<proteinExistence type="predicted"/>
<comment type="caution">
    <text evidence="7">The sequence shown here is derived from an EMBL/GenBank/DDBJ whole genome shotgun (WGS) entry which is preliminary data.</text>
</comment>
<comment type="subcellular location">
    <subcellularLocation>
        <location evidence="1">Membrane</location>
        <topology evidence="1">Multi-pass membrane protein</topology>
    </subcellularLocation>
</comment>
<dbReference type="InterPro" id="IPR013525">
    <property type="entry name" value="ABC2_TM"/>
</dbReference>
<sequence length="502" mass="56443">MELQSGLRLLFQQYKALFWKNFLLSWRNRRATFLQIFASLFFIFLIFAIQKAIEARFSSSTAYKSVADPEPLLSFPIPPCEDKFYVKLPCLDFVWSGNGSARVSRIVDAIRANNPGRQIPADKVKQFRTADEVDEYLYNNPMTCPGALHFEERNVTVISYGIQTNSTTLAKRGVFEDPTFKFQIPLQIAAEREIARSLIGVPNFSWVATLEEFAHPALEIFSALDTVGPAFFLATAMFGFVFQMSSLITEKELKLRQAMSIMGLYDSAYWLSWLTWEGILALLSSLFIVLFGMMFQFDFFLNNSFAVVFLVFFLFQLNMLGFAFMLSAFITKASSSTTAGFFIFIIGFVTQPNLLAEALTLLAKATSTPQDDDIYKWLVATFFVLFVLAIYFDNIIANISEGGICSCIGSVPPEEVFYPDDEDVLEEESLVKQQTKDGVNDPNIAVQIRGLRKTYPGATNIGCCKCNKNSPYQALTGLWVNFAKDQLFCLLGPNGAGEDHSN</sequence>
<dbReference type="AlphaFoldDB" id="A0A2P5A3P2"/>
<evidence type="ECO:0000313" key="8">
    <source>
        <dbReference type="Proteomes" id="UP000237105"/>
    </source>
</evidence>